<feature type="binding site" evidence="16">
    <location>
        <begin position="100"/>
        <end position="103"/>
    </location>
    <ligand>
        <name>substrate</name>
    </ligand>
</feature>
<comment type="similarity">
    <text evidence="14 16">Belongs to the type III pantothenate kinase family.</text>
</comment>
<keyword evidence="16" id="KW-0479">Metal-binding</keyword>
<sequence>MNLLVDIGNTNLRWTLEGAGAEWLVRIVRHSDAIPIDLLATWERIQPPERVLVSHVGGASVAEALGRVTRALWRVEPEYVHVVPVAAGVRIAYENPDRFGVDRWLALIAAYNDCRRATLILDAGTAATFDLLLANGRHLGGVILPGVEMMRTSLLMGTHIPRVVSEPTEREWATDTAAAIAAGSLGAIAALATRLYDRLAETAGESPRFVLTGGDAERLRPYLDRPSETDPDLVLRGLAMLVDEARKKEGDGAHGRT</sequence>
<dbReference type="PANTHER" id="PTHR34265">
    <property type="entry name" value="TYPE III PANTOTHENATE KINASE"/>
    <property type="match status" value="1"/>
</dbReference>
<keyword evidence="18" id="KW-1185">Reference proteome</keyword>
<dbReference type="GO" id="GO:0015937">
    <property type="term" value="P:coenzyme A biosynthetic process"/>
    <property type="evidence" value="ECO:0007669"/>
    <property type="project" value="UniProtKB-UniRule"/>
</dbReference>
<comment type="function">
    <text evidence="16">Catalyzes the phosphorylation of pantothenate (Pan), the first step in CoA biosynthesis.</text>
</comment>
<dbReference type="CDD" id="cd24015">
    <property type="entry name" value="ASKHA_NBD_PanK-III"/>
    <property type="match status" value="1"/>
</dbReference>
<evidence type="ECO:0000256" key="14">
    <source>
        <dbReference type="ARBA" id="ARBA00038036"/>
    </source>
</evidence>
<proteinExistence type="inferred from homology"/>
<dbReference type="GO" id="GO:0004594">
    <property type="term" value="F:pantothenate kinase activity"/>
    <property type="evidence" value="ECO:0007669"/>
    <property type="project" value="UniProtKB-UniRule"/>
</dbReference>
<evidence type="ECO:0000256" key="5">
    <source>
        <dbReference type="ARBA" id="ARBA00011738"/>
    </source>
</evidence>
<dbReference type="EMBL" id="CP039268">
    <property type="protein sequence ID" value="QGU33833.1"/>
    <property type="molecule type" value="Genomic_DNA"/>
</dbReference>
<evidence type="ECO:0000256" key="3">
    <source>
        <dbReference type="ARBA" id="ARBA00004496"/>
    </source>
</evidence>
<dbReference type="EC" id="2.7.1.33" evidence="6 16"/>
<dbReference type="KEGG" id="ttp:E6P07_13110"/>
<evidence type="ECO:0000256" key="9">
    <source>
        <dbReference type="ARBA" id="ARBA00022741"/>
    </source>
</evidence>
<protein>
    <recommendedName>
        <fullName evidence="15 16">Type III pantothenate kinase</fullName>
        <ecNumber evidence="6 16">2.7.1.33</ecNumber>
    </recommendedName>
    <alternativeName>
        <fullName evidence="16">PanK-III</fullName>
    </alternativeName>
    <alternativeName>
        <fullName evidence="16">Pantothenic acid kinase</fullName>
    </alternativeName>
</protein>
<evidence type="ECO:0000256" key="2">
    <source>
        <dbReference type="ARBA" id="ARBA00001958"/>
    </source>
</evidence>
<comment type="cofactor">
    <cofactor evidence="16">
        <name>NH4(+)</name>
        <dbReference type="ChEBI" id="CHEBI:28938"/>
    </cofactor>
    <cofactor evidence="16">
        <name>K(+)</name>
        <dbReference type="ChEBI" id="CHEBI:29103"/>
    </cofactor>
    <text evidence="16">A monovalent cation. Ammonium or potassium.</text>
</comment>
<keyword evidence="7 16" id="KW-0963">Cytoplasm</keyword>
<feature type="active site" description="Proton acceptor" evidence="16">
    <location>
        <position position="102"/>
    </location>
</feature>
<evidence type="ECO:0000256" key="10">
    <source>
        <dbReference type="ARBA" id="ARBA00022777"/>
    </source>
</evidence>
<feature type="binding site" evidence="16">
    <location>
        <position position="125"/>
    </location>
    <ligand>
        <name>ATP</name>
        <dbReference type="ChEBI" id="CHEBI:30616"/>
    </ligand>
</feature>
<keyword evidence="10 16" id="KW-0418">Kinase</keyword>
<dbReference type="AlphaFoldDB" id="A0A6I6EAU5"/>
<dbReference type="Gene3D" id="3.30.420.40">
    <property type="match status" value="2"/>
</dbReference>
<comment type="subcellular location">
    <subcellularLocation>
        <location evidence="3 16">Cytoplasm</location>
    </subcellularLocation>
</comment>
<evidence type="ECO:0000256" key="1">
    <source>
        <dbReference type="ARBA" id="ARBA00001206"/>
    </source>
</evidence>
<reference evidence="17 18" key="1">
    <citation type="submission" date="2019-12" db="EMBL/GenBank/DDBJ databases">
        <title>The complete genome of the thermophilic, anoxygenic phototrophic gammaproteobacterium Thermochromatium tepidum.</title>
        <authorList>
            <person name="Sattley W.M."/>
            <person name="Swingley W.D."/>
            <person name="Burchell B.M."/>
            <person name="Gurbani S.A."/>
            <person name="Kujawa C.M."/>
            <person name="Nuccio D.A."/>
            <person name="Schladweiler J."/>
            <person name="Shaffer K.N."/>
            <person name="Stokes L.M."/>
            <person name="Touchman J.W."/>
            <person name="Blankenship R.E."/>
            <person name="Madigan M.T."/>
        </authorList>
    </citation>
    <scope>NUCLEOTIDE SEQUENCE [LARGE SCALE GENOMIC DNA]</scope>
    <source>
        <strain evidence="17 18">ATCC 43061</strain>
    </source>
</reference>
<keyword evidence="9 16" id="KW-0547">Nucleotide-binding</keyword>
<dbReference type="Proteomes" id="UP000426424">
    <property type="component" value="Chromosome"/>
</dbReference>
<dbReference type="RefSeq" id="WP_153976017.1">
    <property type="nucleotide sequence ID" value="NZ_CP039268.1"/>
</dbReference>
<feature type="binding site" evidence="16">
    <location>
        <position position="176"/>
    </location>
    <ligand>
        <name>substrate</name>
    </ligand>
</feature>
<name>A0A6I6EAU5_THETI</name>
<dbReference type="Pfam" id="PF03309">
    <property type="entry name" value="Pan_kinase"/>
    <property type="match status" value="1"/>
</dbReference>
<comment type="subunit">
    <text evidence="5 16">Homodimer.</text>
</comment>
<evidence type="ECO:0000256" key="11">
    <source>
        <dbReference type="ARBA" id="ARBA00022840"/>
    </source>
</evidence>
<evidence type="ECO:0000313" key="18">
    <source>
        <dbReference type="Proteomes" id="UP000426424"/>
    </source>
</evidence>
<evidence type="ECO:0000256" key="4">
    <source>
        <dbReference type="ARBA" id="ARBA00005225"/>
    </source>
</evidence>
<dbReference type="GO" id="GO:0046872">
    <property type="term" value="F:metal ion binding"/>
    <property type="evidence" value="ECO:0007669"/>
    <property type="project" value="UniProtKB-KW"/>
</dbReference>
<dbReference type="OrthoDB" id="9781305at2"/>
<dbReference type="HAMAP" id="MF_01274">
    <property type="entry name" value="Pantothen_kinase_3"/>
    <property type="match status" value="1"/>
</dbReference>
<gene>
    <name evidence="16" type="primary">coaX</name>
    <name evidence="17" type="ORF">E6P07_13110</name>
</gene>
<accession>A0A6I6EAU5</accession>
<evidence type="ECO:0000313" key="17">
    <source>
        <dbReference type="EMBL" id="QGU33833.1"/>
    </source>
</evidence>
<organism evidence="17 18">
    <name type="scientific">Thermochromatium tepidum ATCC 43061</name>
    <dbReference type="NCBI Taxonomy" id="316276"/>
    <lineage>
        <taxon>Bacteria</taxon>
        <taxon>Pseudomonadati</taxon>
        <taxon>Pseudomonadota</taxon>
        <taxon>Gammaproteobacteria</taxon>
        <taxon>Chromatiales</taxon>
        <taxon>Chromatiaceae</taxon>
        <taxon>Thermochromatium</taxon>
    </lineage>
</organism>
<evidence type="ECO:0000256" key="15">
    <source>
        <dbReference type="ARBA" id="ARBA00040883"/>
    </source>
</evidence>
<dbReference type="NCBIfam" id="TIGR00671">
    <property type="entry name" value="baf"/>
    <property type="match status" value="1"/>
</dbReference>
<dbReference type="InterPro" id="IPR043129">
    <property type="entry name" value="ATPase_NBD"/>
</dbReference>
<evidence type="ECO:0000256" key="8">
    <source>
        <dbReference type="ARBA" id="ARBA00022679"/>
    </source>
</evidence>
<evidence type="ECO:0000256" key="13">
    <source>
        <dbReference type="ARBA" id="ARBA00022993"/>
    </source>
</evidence>
<keyword evidence="12 16" id="KW-0630">Potassium</keyword>
<comment type="cofactor">
    <cofactor evidence="2">
        <name>K(+)</name>
        <dbReference type="ChEBI" id="CHEBI:29103"/>
    </cofactor>
</comment>
<dbReference type="PANTHER" id="PTHR34265:SF1">
    <property type="entry name" value="TYPE III PANTOTHENATE KINASE"/>
    <property type="match status" value="1"/>
</dbReference>
<evidence type="ECO:0000256" key="6">
    <source>
        <dbReference type="ARBA" id="ARBA00012102"/>
    </source>
</evidence>
<feature type="binding site" evidence="16">
    <location>
        <position position="93"/>
    </location>
    <ligand>
        <name>substrate</name>
    </ligand>
</feature>
<dbReference type="InterPro" id="IPR004619">
    <property type="entry name" value="Type_III_PanK"/>
</dbReference>
<keyword evidence="13 16" id="KW-0173">Coenzyme A biosynthesis</keyword>
<evidence type="ECO:0000256" key="16">
    <source>
        <dbReference type="HAMAP-Rule" id="MF_01274"/>
    </source>
</evidence>
<comment type="pathway">
    <text evidence="4 16">Cofactor biosynthesis; coenzyme A biosynthesis; CoA from (R)-pantothenate: step 1/5.</text>
</comment>
<feature type="binding site" evidence="16">
    <location>
        <begin position="6"/>
        <end position="13"/>
    </location>
    <ligand>
        <name>ATP</name>
        <dbReference type="ChEBI" id="CHEBI:30616"/>
    </ligand>
</feature>
<dbReference type="UniPathway" id="UPA00241">
    <property type="reaction ID" value="UER00352"/>
</dbReference>
<comment type="catalytic activity">
    <reaction evidence="1 16">
        <text>(R)-pantothenate + ATP = (R)-4'-phosphopantothenate + ADP + H(+)</text>
        <dbReference type="Rhea" id="RHEA:16373"/>
        <dbReference type="ChEBI" id="CHEBI:10986"/>
        <dbReference type="ChEBI" id="CHEBI:15378"/>
        <dbReference type="ChEBI" id="CHEBI:29032"/>
        <dbReference type="ChEBI" id="CHEBI:30616"/>
        <dbReference type="ChEBI" id="CHEBI:456216"/>
        <dbReference type="EC" id="2.7.1.33"/>
    </reaction>
</comment>
<keyword evidence="11 16" id="KW-0067">ATP-binding</keyword>
<dbReference type="SUPFAM" id="SSF53067">
    <property type="entry name" value="Actin-like ATPase domain"/>
    <property type="match status" value="2"/>
</dbReference>
<dbReference type="GO" id="GO:0005524">
    <property type="term" value="F:ATP binding"/>
    <property type="evidence" value="ECO:0007669"/>
    <property type="project" value="UniProtKB-UniRule"/>
</dbReference>
<dbReference type="GO" id="GO:0005737">
    <property type="term" value="C:cytoplasm"/>
    <property type="evidence" value="ECO:0007669"/>
    <property type="project" value="UniProtKB-SubCell"/>
</dbReference>
<keyword evidence="8 16" id="KW-0808">Transferase</keyword>
<evidence type="ECO:0000256" key="7">
    <source>
        <dbReference type="ARBA" id="ARBA00022490"/>
    </source>
</evidence>
<feature type="binding site" evidence="16">
    <location>
        <position position="122"/>
    </location>
    <ligand>
        <name>K(+)</name>
        <dbReference type="ChEBI" id="CHEBI:29103"/>
    </ligand>
</feature>
<evidence type="ECO:0000256" key="12">
    <source>
        <dbReference type="ARBA" id="ARBA00022958"/>
    </source>
</evidence>